<dbReference type="PIRSF" id="PIRSF000193">
    <property type="entry name" value="Pyrrol-5-carb_rd"/>
    <property type="match status" value="1"/>
</dbReference>
<name>A0ABV7G2H6_9PROT</name>
<dbReference type="InterPro" id="IPR029036">
    <property type="entry name" value="P5CR_dimer"/>
</dbReference>
<dbReference type="InterPro" id="IPR028939">
    <property type="entry name" value="P5C_Rdtase_cat_N"/>
</dbReference>
<dbReference type="SUPFAM" id="SSF51735">
    <property type="entry name" value="NAD(P)-binding Rossmann-fold domains"/>
    <property type="match status" value="1"/>
</dbReference>
<keyword evidence="2 4" id="KW-0521">NADP</keyword>
<gene>
    <name evidence="4 8" type="primary">proC</name>
    <name evidence="8" type="ORF">ACFOD4_12500</name>
</gene>
<dbReference type="GO" id="GO:0004735">
    <property type="term" value="F:pyrroline-5-carboxylate reductase activity"/>
    <property type="evidence" value="ECO:0007669"/>
    <property type="project" value="UniProtKB-EC"/>
</dbReference>
<keyword evidence="3 4" id="KW-0560">Oxidoreductase</keyword>
<comment type="pathway">
    <text evidence="4">Amino-acid biosynthesis; L-proline biosynthesis; L-proline from L-glutamate 5-semialdehyde: step 1/1.</text>
</comment>
<dbReference type="PANTHER" id="PTHR11645">
    <property type="entry name" value="PYRROLINE-5-CARBOXYLATE REDUCTASE"/>
    <property type="match status" value="1"/>
</dbReference>
<evidence type="ECO:0000256" key="1">
    <source>
        <dbReference type="ARBA" id="ARBA00005525"/>
    </source>
</evidence>
<dbReference type="Proteomes" id="UP001595593">
    <property type="component" value="Unassembled WGS sequence"/>
</dbReference>
<evidence type="ECO:0000313" key="9">
    <source>
        <dbReference type="Proteomes" id="UP001595593"/>
    </source>
</evidence>
<dbReference type="RefSeq" id="WP_379596860.1">
    <property type="nucleotide sequence ID" value="NZ_JBHRTN010000010.1"/>
</dbReference>
<proteinExistence type="inferred from homology"/>
<dbReference type="NCBIfam" id="TIGR00112">
    <property type="entry name" value="proC"/>
    <property type="match status" value="1"/>
</dbReference>
<evidence type="ECO:0000259" key="6">
    <source>
        <dbReference type="Pfam" id="PF03807"/>
    </source>
</evidence>
<keyword evidence="4" id="KW-0963">Cytoplasm</keyword>
<dbReference type="Pfam" id="PF14748">
    <property type="entry name" value="P5CR_dimer"/>
    <property type="match status" value="1"/>
</dbReference>
<keyword evidence="9" id="KW-1185">Reference proteome</keyword>
<dbReference type="InterPro" id="IPR036291">
    <property type="entry name" value="NAD(P)-bd_dom_sf"/>
</dbReference>
<dbReference type="PANTHER" id="PTHR11645:SF0">
    <property type="entry name" value="PYRROLINE-5-CARBOXYLATE REDUCTASE 3"/>
    <property type="match status" value="1"/>
</dbReference>
<dbReference type="HAMAP" id="MF_01925">
    <property type="entry name" value="P5C_reductase"/>
    <property type="match status" value="1"/>
</dbReference>
<dbReference type="InterPro" id="IPR008927">
    <property type="entry name" value="6-PGluconate_DH-like_C_sf"/>
</dbReference>
<comment type="catalytic activity">
    <reaction evidence="4">
        <text>L-proline + NADP(+) = (S)-1-pyrroline-5-carboxylate + NADPH + 2 H(+)</text>
        <dbReference type="Rhea" id="RHEA:14109"/>
        <dbReference type="ChEBI" id="CHEBI:15378"/>
        <dbReference type="ChEBI" id="CHEBI:17388"/>
        <dbReference type="ChEBI" id="CHEBI:57783"/>
        <dbReference type="ChEBI" id="CHEBI:58349"/>
        <dbReference type="ChEBI" id="CHEBI:60039"/>
        <dbReference type="EC" id="1.5.1.2"/>
    </reaction>
</comment>
<evidence type="ECO:0000256" key="5">
    <source>
        <dbReference type="NCBIfam" id="TIGR00112"/>
    </source>
</evidence>
<comment type="similarity">
    <text evidence="1 4">Belongs to the pyrroline-5-carboxylate reductase family.</text>
</comment>
<evidence type="ECO:0000259" key="7">
    <source>
        <dbReference type="Pfam" id="PF14748"/>
    </source>
</evidence>
<dbReference type="EMBL" id="JBHRTN010000010">
    <property type="protein sequence ID" value="MFC3125881.1"/>
    <property type="molecule type" value="Genomic_DNA"/>
</dbReference>
<comment type="function">
    <text evidence="4">Catalyzes the reduction of 1-pyrroline-5-carboxylate (PCA) to L-proline.</text>
</comment>
<evidence type="ECO:0000256" key="3">
    <source>
        <dbReference type="ARBA" id="ARBA00023002"/>
    </source>
</evidence>
<sequence>MTGAVLPPLLLIGSGKMGGAMMQGWLERGISEVVVVEPGEISLCKADGRIRHVRTLSEVPAEFHPVAIILAVKPQQAGEVLPYLSAYATAGVLLLSIMAGKTLSRMAAEVGVAQASLVRAMPNTPAAVRQGFTCAVASGSVDQTQRELSDELLSAVGDVAWVDDEALLDPVTAISGGGPAYVFLLVELLEKAGIEHGLPPELARRLARKTIIGSGSLLAATDLDAEILRRNVTSPKGTTERALQVLMAPDAWPSAVPQAIEAATSRSRQLGQS</sequence>
<dbReference type="Pfam" id="PF03807">
    <property type="entry name" value="F420_oxidored"/>
    <property type="match status" value="1"/>
</dbReference>
<feature type="domain" description="Pyrroline-5-carboxylate reductase catalytic N-terminal" evidence="6">
    <location>
        <begin position="11"/>
        <end position="100"/>
    </location>
</feature>
<dbReference type="InterPro" id="IPR000304">
    <property type="entry name" value="Pyrroline-COOH_reductase"/>
</dbReference>
<dbReference type="Gene3D" id="1.10.3730.10">
    <property type="entry name" value="ProC C-terminal domain-like"/>
    <property type="match status" value="1"/>
</dbReference>
<comment type="subcellular location">
    <subcellularLocation>
        <location evidence="4">Cytoplasm</location>
    </subcellularLocation>
</comment>
<organism evidence="8 9">
    <name type="scientific">Teichococcus globiformis</name>
    <dbReference type="NCBI Taxonomy" id="2307229"/>
    <lineage>
        <taxon>Bacteria</taxon>
        <taxon>Pseudomonadati</taxon>
        <taxon>Pseudomonadota</taxon>
        <taxon>Alphaproteobacteria</taxon>
        <taxon>Acetobacterales</taxon>
        <taxon>Roseomonadaceae</taxon>
        <taxon>Roseomonas</taxon>
    </lineage>
</organism>
<feature type="domain" description="Pyrroline-5-carboxylate reductase dimerisation" evidence="7">
    <location>
        <begin position="165"/>
        <end position="270"/>
    </location>
</feature>
<keyword evidence="4" id="KW-0641">Proline biosynthesis</keyword>
<keyword evidence="4" id="KW-0028">Amino-acid biosynthesis</keyword>
<comment type="catalytic activity">
    <reaction evidence="4">
        <text>L-proline + NAD(+) = (S)-1-pyrroline-5-carboxylate + NADH + 2 H(+)</text>
        <dbReference type="Rhea" id="RHEA:14105"/>
        <dbReference type="ChEBI" id="CHEBI:15378"/>
        <dbReference type="ChEBI" id="CHEBI:17388"/>
        <dbReference type="ChEBI" id="CHEBI:57540"/>
        <dbReference type="ChEBI" id="CHEBI:57945"/>
        <dbReference type="ChEBI" id="CHEBI:60039"/>
        <dbReference type="EC" id="1.5.1.2"/>
    </reaction>
</comment>
<evidence type="ECO:0000256" key="2">
    <source>
        <dbReference type="ARBA" id="ARBA00022857"/>
    </source>
</evidence>
<protein>
    <recommendedName>
        <fullName evidence="4 5">Pyrroline-5-carboxylate reductase</fullName>
        <shortName evidence="4">P5C reductase</shortName>
        <shortName evidence="4">P5CR</shortName>
        <ecNumber evidence="4 5">1.5.1.2</ecNumber>
    </recommendedName>
    <alternativeName>
        <fullName evidence="4">PCA reductase</fullName>
    </alternativeName>
</protein>
<dbReference type="SUPFAM" id="SSF48179">
    <property type="entry name" value="6-phosphogluconate dehydrogenase C-terminal domain-like"/>
    <property type="match status" value="1"/>
</dbReference>
<accession>A0ABV7G2H6</accession>
<dbReference type="Gene3D" id="3.40.50.720">
    <property type="entry name" value="NAD(P)-binding Rossmann-like Domain"/>
    <property type="match status" value="1"/>
</dbReference>
<comment type="caution">
    <text evidence="8">The sequence shown here is derived from an EMBL/GenBank/DDBJ whole genome shotgun (WGS) entry which is preliminary data.</text>
</comment>
<dbReference type="EC" id="1.5.1.2" evidence="4 5"/>
<reference evidence="9" key="1">
    <citation type="journal article" date="2019" name="Int. J. Syst. Evol. Microbiol.">
        <title>The Global Catalogue of Microorganisms (GCM) 10K type strain sequencing project: providing services to taxonomists for standard genome sequencing and annotation.</title>
        <authorList>
            <consortium name="The Broad Institute Genomics Platform"/>
            <consortium name="The Broad Institute Genome Sequencing Center for Infectious Disease"/>
            <person name="Wu L."/>
            <person name="Ma J."/>
        </authorList>
    </citation>
    <scope>NUCLEOTIDE SEQUENCE [LARGE SCALE GENOMIC DNA]</scope>
    <source>
        <strain evidence="9">KCTC 52094</strain>
    </source>
</reference>
<evidence type="ECO:0000313" key="8">
    <source>
        <dbReference type="EMBL" id="MFC3125881.1"/>
    </source>
</evidence>
<evidence type="ECO:0000256" key="4">
    <source>
        <dbReference type="HAMAP-Rule" id="MF_01925"/>
    </source>
</evidence>